<keyword evidence="2" id="KW-1185">Reference proteome</keyword>
<dbReference type="Proteomes" id="UP000838756">
    <property type="component" value="Unassembled WGS sequence"/>
</dbReference>
<dbReference type="EMBL" id="CAKXAJ010026185">
    <property type="protein sequence ID" value="CAH2261195.1"/>
    <property type="molecule type" value="Genomic_DNA"/>
</dbReference>
<proteinExistence type="predicted"/>
<dbReference type="AlphaFoldDB" id="A0A8S4SEQ8"/>
<gene>
    <name evidence="1" type="primary">jg17205</name>
    <name evidence="1" type="ORF">PAEG_LOCUS23875</name>
</gene>
<evidence type="ECO:0000313" key="2">
    <source>
        <dbReference type="Proteomes" id="UP000838756"/>
    </source>
</evidence>
<sequence length="72" mass="8326">MTSAPFADDMQMSLIYDHFLCGRPVPCVWQWVDMMMIILQPPRDADNSKLSYEGNTRHIPVIGYNVTSYRNS</sequence>
<organism evidence="1 2">
    <name type="scientific">Pararge aegeria aegeria</name>
    <dbReference type="NCBI Taxonomy" id="348720"/>
    <lineage>
        <taxon>Eukaryota</taxon>
        <taxon>Metazoa</taxon>
        <taxon>Ecdysozoa</taxon>
        <taxon>Arthropoda</taxon>
        <taxon>Hexapoda</taxon>
        <taxon>Insecta</taxon>
        <taxon>Pterygota</taxon>
        <taxon>Neoptera</taxon>
        <taxon>Endopterygota</taxon>
        <taxon>Lepidoptera</taxon>
        <taxon>Glossata</taxon>
        <taxon>Ditrysia</taxon>
        <taxon>Papilionoidea</taxon>
        <taxon>Nymphalidae</taxon>
        <taxon>Satyrinae</taxon>
        <taxon>Satyrini</taxon>
        <taxon>Parargina</taxon>
        <taxon>Pararge</taxon>
    </lineage>
</organism>
<evidence type="ECO:0000313" key="1">
    <source>
        <dbReference type="EMBL" id="CAH2261195.1"/>
    </source>
</evidence>
<protein>
    <submittedName>
        <fullName evidence="1">Jg17205 protein</fullName>
    </submittedName>
</protein>
<accession>A0A8S4SEQ8</accession>
<comment type="caution">
    <text evidence="1">The sequence shown here is derived from an EMBL/GenBank/DDBJ whole genome shotgun (WGS) entry which is preliminary data.</text>
</comment>
<name>A0A8S4SEQ8_9NEOP</name>
<reference evidence="1" key="1">
    <citation type="submission" date="2022-03" db="EMBL/GenBank/DDBJ databases">
        <authorList>
            <person name="Lindestad O."/>
        </authorList>
    </citation>
    <scope>NUCLEOTIDE SEQUENCE</scope>
</reference>